<name>X0VHX8_9ZZZZ</name>
<organism evidence="1">
    <name type="scientific">marine sediment metagenome</name>
    <dbReference type="NCBI Taxonomy" id="412755"/>
    <lineage>
        <taxon>unclassified sequences</taxon>
        <taxon>metagenomes</taxon>
        <taxon>ecological metagenomes</taxon>
    </lineage>
</organism>
<dbReference type="EMBL" id="BARS01027645">
    <property type="protein sequence ID" value="GAG00146.1"/>
    <property type="molecule type" value="Genomic_DNA"/>
</dbReference>
<feature type="non-terminal residue" evidence="1">
    <location>
        <position position="69"/>
    </location>
</feature>
<comment type="caution">
    <text evidence="1">The sequence shown here is derived from an EMBL/GenBank/DDBJ whole genome shotgun (WGS) entry which is preliminary data.</text>
</comment>
<reference evidence="1" key="1">
    <citation type="journal article" date="2014" name="Front. Microbiol.">
        <title>High frequency of phylogenetically diverse reductive dehalogenase-homologous genes in deep subseafloor sedimentary metagenomes.</title>
        <authorList>
            <person name="Kawai M."/>
            <person name="Futagami T."/>
            <person name="Toyoda A."/>
            <person name="Takaki Y."/>
            <person name="Nishi S."/>
            <person name="Hori S."/>
            <person name="Arai W."/>
            <person name="Tsubouchi T."/>
            <person name="Morono Y."/>
            <person name="Uchiyama I."/>
            <person name="Ito T."/>
            <person name="Fujiyama A."/>
            <person name="Inagaki F."/>
            <person name="Takami H."/>
        </authorList>
    </citation>
    <scope>NUCLEOTIDE SEQUENCE</scope>
    <source>
        <strain evidence="1">Expedition CK06-06</strain>
    </source>
</reference>
<proteinExistence type="predicted"/>
<protein>
    <submittedName>
        <fullName evidence="1">Uncharacterized protein</fullName>
    </submittedName>
</protein>
<accession>X0VHX8</accession>
<dbReference type="AlphaFoldDB" id="X0VHX8"/>
<sequence length="69" mass="7533">MMLRIAVVAALGLAAALQLASCTPSEPNELDKLGTVRLTIGDQPFELWIADDDRERTRGLMFVTAEQMA</sequence>
<evidence type="ECO:0000313" key="1">
    <source>
        <dbReference type="EMBL" id="GAG00146.1"/>
    </source>
</evidence>
<gene>
    <name evidence="1" type="ORF">S01H1_43400</name>
</gene>